<dbReference type="InterPro" id="IPR031325">
    <property type="entry name" value="RHS_repeat"/>
</dbReference>
<evidence type="ECO:0000313" key="3">
    <source>
        <dbReference type="EMBL" id="GIG47034.1"/>
    </source>
</evidence>
<protein>
    <recommendedName>
        <fullName evidence="2">DUF6973 domain-containing protein</fullName>
    </recommendedName>
</protein>
<reference evidence="3" key="1">
    <citation type="submission" date="2021-01" db="EMBL/GenBank/DDBJ databases">
        <title>Whole genome shotgun sequence of Dactylosporangium siamense NBRC 106093.</title>
        <authorList>
            <person name="Komaki H."/>
            <person name="Tamura T."/>
        </authorList>
    </citation>
    <scope>NUCLEOTIDE SEQUENCE</scope>
    <source>
        <strain evidence="3">NBRC 106093</strain>
    </source>
</reference>
<dbReference type="InterPro" id="IPR022385">
    <property type="entry name" value="Rhs_assc_core"/>
</dbReference>
<dbReference type="PANTHER" id="PTHR32305">
    <property type="match status" value="1"/>
</dbReference>
<dbReference type="RefSeq" id="WP_203848782.1">
    <property type="nucleotide sequence ID" value="NZ_BAAAVW010000017.1"/>
</dbReference>
<feature type="compositionally biased region" description="Low complexity" evidence="1">
    <location>
        <begin position="261"/>
        <end position="277"/>
    </location>
</feature>
<feature type="region of interest" description="Disordered" evidence="1">
    <location>
        <begin position="261"/>
        <end position="305"/>
    </location>
</feature>
<dbReference type="Pfam" id="PF22322">
    <property type="entry name" value="DUF6973"/>
    <property type="match status" value="1"/>
</dbReference>
<dbReference type="EMBL" id="BONQ01000081">
    <property type="protein sequence ID" value="GIG47034.1"/>
    <property type="molecule type" value="Genomic_DNA"/>
</dbReference>
<dbReference type="Pfam" id="PF05593">
    <property type="entry name" value="RHS_repeat"/>
    <property type="match status" value="1"/>
</dbReference>
<gene>
    <name evidence="3" type="ORF">Dsi01nite_050750</name>
</gene>
<evidence type="ECO:0000256" key="1">
    <source>
        <dbReference type="SAM" id="MobiDB-lite"/>
    </source>
</evidence>
<dbReference type="InterPro" id="IPR050708">
    <property type="entry name" value="T6SS_VgrG/RHS"/>
</dbReference>
<comment type="caution">
    <text evidence="3">The sequence shown here is derived from an EMBL/GenBank/DDBJ whole genome shotgun (WGS) entry which is preliminary data.</text>
</comment>
<organism evidence="3 4">
    <name type="scientific">Dactylosporangium siamense</name>
    <dbReference type="NCBI Taxonomy" id="685454"/>
    <lineage>
        <taxon>Bacteria</taxon>
        <taxon>Bacillati</taxon>
        <taxon>Actinomycetota</taxon>
        <taxon>Actinomycetes</taxon>
        <taxon>Micromonosporales</taxon>
        <taxon>Micromonosporaceae</taxon>
        <taxon>Dactylosporangium</taxon>
    </lineage>
</organism>
<dbReference type="Gene3D" id="2.180.10.10">
    <property type="entry name" value="RHS repeat-associated core"/>
    <property type="match status" value="2"/>
</dbReference>
<accession>A0A919U8Y3</accession>
<sequence>MSATVFGLVGGHRRSPVGWRVFCAAVAGAVASSLFVVAPGFAAPAAPATAAAAPATSVPVRSASARAASKAGSQTSPAWTAGAQAWPAGGDAVIAVNTGAAGAATARSALASSASGKAGGLGLAVRGSGGNPLNERALVHGAVTAAGPGSVRVSVADRATTDAAGVRGVLFTVVRADGAAGTGQVALDLDYAGFANAYGGDYGGRLRLVRLPSCVLTTPSLPQCRIQTPVSGVVNTTADQVLSAEAVDVGDGTRATTFAGKPASAATTPAAGAWGPSETDVRKHSGGAADARSTNGTPQTTAASMSDQPVYAMAASASSVSGSYAHTTLSQTATWGAGTQGGEFAYTVPLTMPAVSAGPTPKLTLAYSSNSVDGKTTSTNNQASWVGEGWDLQTGFIERSYRACTDDGGTTGDLCWFTDKVITMVLNGRSTRLIKDDNTGVWKPEADDGSKVELLINDVANGDYFKEYWKVTTQDGTQYYFGKHKRYTTDPDATNSVQKVLVYGNNAGEPCNVAGQPWNSGCDRAYRWNLDYVVDPAGNSMTYFYERYQGKYGNFNGANNWVYDLTSRLKRIDYGARAGSEGTSAPVARVNLVENPRCDPTSSGCSSYPDVPWDQYCPTTQTAPCSQYTPTYWTPWQLAMIYSEVYDAATSTYRQVDSYYLTKTFPSPLDGTAAALWFSALQHTGKAGGTGNDITLPTMTFTGEAKANRVNNGTSNHYRMTLVSTGTGEEVEVTYAPTECTAATVGTYSVDQNTHLCFPGDGSWFHKYVVAKVTDRDLINATEEVTSYTYSTAGSTVPALWRLDSNEAAPSHSYTDFAGYPTVTTKRGPTGGQQSITEKLYFRSLAGDKLTNGTERQVWVVDSTGTQTYDYGQIRGSVREERTYDGSTMTGKTLHSLRFAGPNGYDNPTATRTGTWSGAVPAKAYQTVEYETLTRTLLPGGTWRWTRQARDFDIYGLPVKVTDYADAGTAATADNAGKTADDTCTMISYAARTTARWMVSYPSQSITTDCAASPSGANYLSGSQTLYDGGAVGVAPTKGLVTSSNTLATVSGTTLTWAQAGRTDYDALGRVTGDYDALGHGTTTAYTPAGGGPVTSMTVTNALGHASTATIDPARGDVTRIVDANSKATVMQYDSLGRRTKVWLAGRATNLTPDLEYGYTLRNTAANAVSTKKLGPNGNVVTSYELYDGRLRLRQTQAPAPQAVGGRAITDTTYDARGLTAKTSSFWNNAAPADTIAAFNDTDVLNQHRYSYDNLERQTTDALYSANALKWQTSTLYQGDRTSVTPPAGGVTTQKVFDARGNTTELRQYTSTNLSGTYTSTGYTYDRLNRLTKVTDAAGNEWGTTYDVRGRVTQSTDPDKGATGFTYDAAGRMQTSTDARPVTLTYEYDNLDRKTAVYDGPNTSGFKRAKWVYDTIAKGQLTSSTRYVGTDSFTTTVTGYDDGYRALGSTTTIASSTANPGLPDGTYTTGTTYNVDGSVATVTYPAAGALTAETVTTTYDTTGHVLTVASPATTYVSSSSYYWFGAIYQQVLGSGTKQVRRTTSMDEATNRLVSNATETQNQTTSTNWDLKLKEQYGYDPAGNVKSINEVNAAGGTVANQCFTYNVQRQFAEAWTTASSTCQASPSTAVMGGTDPYWTTFTYDTTSANRTKEVRHTTAGTQTTRTYAYPSTGKRHTLTSVTATGDTTGTDSYLYDNAGNTRSRTISGKPAQTLTWDNEGHLGTVADSAGTTTYIYDADGNRLIAREPAGATVYLPGFEVRKAGGTVTCTRYYGTVASRTATGVTWLGTDHHNTGQVAVDAGTLATTRRKTDPFGNPRGADPTWPNSRGFVDGTRDGTGLTHLGAREYEPGTGRFISDDTVADYTDPQQINGYSYANGNPVTSSDPSGLWNDHDPKDTPAYEPPCTIYNTENCGPPNYGGGTPPKGGPSKPCTKASCDPCKNQGRNPTCATPGQLEVKAEQDAKVLRMKLGCLALFGVACAFLINPKMKSSYEQAWCYEVGMVKCKRGIGAMQEATAYADSLQNQGGWSGADANAVKHAYWMALMASDGFTASEAENLGVAHELGAIQSRTQEGEKGGNPNIDYGEGESDLDLHNNKVGFQVGASGKTGDELKAAVTATVYERGGASCMQAGICTYSWDAKH</sequence>
<name>A0A919U8Y3_9ACTN</name>
<feature type="region of interest" description="Disordered" evidence="1">
    <location>
        <begin position="1807"/>
        <end position="1831"/>
    </location>
</feature>
<proteinExistence type="predicted"/>
<dbReference type="InterPro" id="IPR054246">
    <property type="entry name" value="DUF6973"/>
</dbReference>
<feature type="domain" description="DUF6973" evidence="2">
    <location>
        <begin position="2004"/>
        <end position="2110"/>
    </location>
</feature>
<dbReference type="Proteomes" id="UP000660611">
    <property type="component" value="Unassembled WGS sequence"/>
</dbReference>
<keyword evidence="4" id="KW-1185">Reference proteome</keyword>
<evidence type="ECO:0000259" key="2">
    <source>
        <dbReference type="Pfam" id="PF22322"/>
    </source>
</evidence>
<feature type="region of interest" description="Disordered" evidence="1">
    <location>
        <begin position="2068"/>
        <end position="2087"/>
    </location>
</feature>
<feature type="compositionally biased region" description="Polar residues" evidence="1">
    <location>
        <begin position="292"/>
        <end position="305"/>
    </location>
</feature>
<dbReference type="NCBIfam" id="TIGR01643">
    <property type="entry name" value="YD_repeat_2x"/>
    <property type="match status" value="1"/>
</dbReference>
<dbReference type="NCBIfam" id="TIGR03696">
    <property type="entry name" value="Rhs_assc_core"/>
    <property type="match status" value="1"/>
</dbReference>
<evidence type="ECO:0000313" key="4">
    <source>
        <dbReference type="Proteomes" id="UP000660611"/>
    </source>
</evidence>
<dbReference type="InterPro" id="IPR006530">
    <property type="entry name" value="YD"/>
</dbReference>
<dbReference type="PANTHER" id="PTHR32305:SF17">
    <property type="entry name" value="TRNA NUCLEASE WAPA"/>
    <property type="match status" value="1"/>
</dbReference>